<name>D5RNQ2_9PROT</name>
<proteinExistence type="inferred from homology"/>
<dbReference type="GO" id="GO:0004414">
    <property type="term" value="F:homoserine O-acetyltransferase activity"/>
    <property type="evidence" value="ECO:0007669"/>
    <property type="project" value="UniProtKB-EC"/>
</dbReference>
<dbReference type="InterPro" id="IPR000073">
    <property type="entry name" value="AB_hydrolase_1"/>
</dbReference>
<protein>
    <submittedName>
        <fullName evidence="3">Putative homoserine O-acetyltransferase</fullName>
        <ecNumber evidence="3">2.3.1.31</ecNumber>
    </submittedName>
</protein>
<keyword evidence="1 3" id="KW-0808">Transferase</keyword>
<comment type="caution">
    <text evidence="3">The sequence shown here is derived from an EMBL/GenBank/DDBJ whole genome shotgun (WGS) entry which is preliminary data.</text>
</comment>
<dbReference type="Gene3D" id="1.10.1740.110">
    <property type="match status" value="1"/>
</dbReference>
<dbReference type="SUPFAM" id="SSF53474">
    <property type="entry name" value="alpha/beta-Hydrolases"/>
    <property type="match status" value="1"/>
</dbReference>
<feature type="non-terminal residue" evidence="3">
    <location>
        <position position="1"/>
    </location>
</feature>
<dbReference type="InterPro" id="IPR029058">
    <property type="entry name" value="AB_hydrolase_fold"/>
</dbReference>
<evidence type="ECO:0000313" key="3">
    <source>
        <dbReference type="EMBL" id="EFH11067.1"/>
    </source>
</evidence>
<feature type="domain" description="AB hydrolase-1" evidence="2">
    <location>
        <begin position="100"/>
        <end position="350"/>
    </location>
</feature>
<dbReference type="InterPro" id="IPR008220">
    <property type="entry name" value="HAT_MetX-like"/>
</dbReference>
<gene>
    <name evidence="3" type="primary">metX2</name>
    <name evidence="3" type="ORF">HMPREF0731_2713</name>
</gene>
<dbReference type="RefSeq" id="WP_007006375.1">
    <property type="nucleotide sequence ID" value="NZ_GG771045.1"/>
</dbReference>
<dbReference type="PANTHER" id="PTHR32268:SF11">
    <property type="entry name" value="HOMOSERINE O-ACETYLTRANSFERASE"/>
    <property type="match status" value="1"/>
</dbReference>
<dbReference type="Proteomes" id="UP000005324">
    <property type="component" value="Unassembled WGS sequence"/>
</dbReference>
<evidence type="ECO:0000313" key="4">
    <source>
        <dbReference type="Proteomes" id="UP000005324"/>
    </source>
</evidence>
<accession>D5RNQ2</accession>
<dbReference type="GO" id="GO:0009086">
    <property type="term" value="P:methionine biosynthetic process"/>
    <property type="evidence" value="ECO:0007669"/>
    <property type="project" value="TreeGrafter"/>
</dbReference>
<dbReference type="PIRSF" id="PIRSF000443">
    <property type="entry name" value="Homoser_Ac_trans"/>
    <property type="match status" value="1"/>
</dbReference>
<sequence length="359" mass="38886">PARAQGATATARPAAPAAELLVERREFGLTGYTTRGGATLPSLRIGYQTAGTLNAAGDNAILITHFFSANGHAFGRLGAGGPVGWWDALIGPGKPIDTDRFFVVASDSLVNLNAPDRHTITTGPASLNPATGRPYGMSFPAVSIRDFVEVQKRLLDSLGVKRLALVAGPSMGALQAIEWAAAYPELVERVMPVIGTGEIDAWMLGWLEAWAAPIRMDPAWRNGDYYGQGRDAPLRGLAEALKLVTLHSRDRGWATQQFGRRPAEGQDPARRIQDRFALDQWLDQAAMARARQSDANSFLYLVRANQLFLNEYDSTDAALARSQARWLVVPARGDRVFPIEYSEELAAALRRAGRPVAVA</sequence>
<organism evidence="3 4">
    <name type="scientific">Pseudoroseomonas cervicalis ATCC 49957</name>
    <dbReference type="NCBI Taxonomy" id="525371"/>
    <lineage>
        <taxon>Bacteria</taxon>
        <taxon>Pseudomonadati</taxon>
        <taxon>Pseudomonadota</taxon>
        <taxon>Alphaproteobacteria</taxon>
        <taxon>Acetobacterales</taxon>
        <taxon>Roseomonadaceae</taxon>
        <taxon>Roseomonas</taxon>
    </lineage>
</organism>
<dbReference type="PANTHER" id="PTHR32268">
    <property type="entry name" value="HOMOSERINE O-ACETYLTRANSFERASE"/>
    <property type="match status" value="1"/>
</dbReference>
<reference evidence="3 4" key="1">
    <citation type="submission" date="2010-04" db="EMBL/GenBank/DDBJ databases">
        <authorList>
            <person name="Qin X."/>
            <person name="Bachman B."/>
            <person name="Battles P."/>
            <person name="Bell A."/>
            <person name="Bess C."/>
            <person name="Bickham C."/>
            <person name="Chaboub L."/>
            <person name="Chen D."/>
            <person name="Coyle M."/>
            <person name="Deiros D.R."/>
            <person name="Dinh H."/>
            <person name="Forbes L."/>
            <person name="Fowler G."/>
            <person name="Francisco L."/>
            <person name="Fu Q."/>
            <person name="Gubbala S."/>
            <person name="Hale W."/>
            <person name="Han Y."/>
            <person name="Hemphill L."/>
            <person name="Highlander S.K."/>
            <person name="Hirani K."/>
            <person name="Hogues M."/>
            <person name="Jackson L."/>
            <person name="Jakkamsetti A."/>
            <person name="Javaid M."/>
            <person name="Jiang H."/>
            <person name="Korchina V."/>
            <person name="Kovar C."/>
            <person name="Lara F."/>
            <person name="Lee S."/>
            <person name="Mata R."/>
            <person name="Mathew T."/>
            <person name="Moen C."/>
            <person name="Morales K."/>
            <person name="Munidasa M."/>
            <person name="Nazareth L."/>
            <person name="Ngo R."/>
            <person name="Nguyen L."/>
            <person name="Okwuonu G."/>
            <person name="Ongeri F."/>
            <person name="Patil S."/>
            <person name="Petrosino J."/>
            <person name="Pham C."/>
            <person name="Pham P."/>
            <person name="Pu L.-L."/>
            <person name="Puazo M."/>
            <person name="Raj R."/>
            <person name="Reid J."/>
            <person name="Rouhana J."/>
            <person name="Saada N."/>
            <person name="Shang Y."/>
            <person name="Simmons D."/>
            <person name="Thornton R."/>
            <person name="Warren J."/>
            <person name="Weissenberger G."/>
            <person name="Zhang J."/>
            <person name="Zhang L."/>
            <person name="Zhou C."/>
            <person name="Zhu D."/>
            <person name="Muzny D."/>
            <person name="Worley K."/>
            <person name="Gibbs R."/>
        </authorList>
    </citation>
    <scope>NUCLEOTIDE SEQUENCE [LARGE SCALE GENOMIC DNA]</scope>
    <source>
        <strain evidence="3 4">ATCC 49957</strain>
    </source>
</reference>
<dbReference type="EC" id="2.3.1.31" evidence="3"/>
<evidence type="ECO:0000256" key="1">
    <source>
        <dbReference type="ARBA" id="ARBA00022679"/>
    </source>
</evidence>
<dbReference type="HOGENOM" id="CLU_028760_1_2_5"/>
<keyword evidence="4" id="KW-1185">Reference proteome</keyword>
<dbReference type="HAMAP" id="MF_00296">
    <property type="entry name" value="MetX_acyltransf"/>
    <property type="match status" value="1"/>
</dbReference>
<dbReference type="AlphaFoldDB" id="D5RNQ2"/>
<keyword evidence="3" id="KW-0012">Acyltransferase</keyword>
<dbReference type="Pfam" id="PF00561">
    <property type="entry name" value="Abhydrolase_1"/>
    <property type="match status" value="1"/>
</dbReference>
<feature type="non-terminal residue" evidence="3">
    <location>
        <position position="359"/>
    </location>
</feature>
<dbReference type="NCBIfam" id="NF005262">
    <property type="entry name" value="PRK06765.1"/>
    <property type="match status" value="1"/>
</dbReference>
<dbReference type="Gene3D" id="3.40.50.1820">
    <property type="entry name" value="alpha/beta hydrolase"/>
    <property type="match status" value="1"/>
</dbReference>
<evidence type="ECO:0000259" key="2">
    <source>
        <dbReference type="Pfam" id="PF00561"/>
    </source>
</evidence>
<dbReference type="OrthoDB" id="9800754at2"/>
<dbReference type="GO" id="GO:0009092">
    <property type="term" value="P:homoserine metabolic process"/>
    <property type="evidence" value="ECO:0007669"/>
    <property type="project" value="TreeGrafter"/>
</dbReference>
<dbReference type="EMBL" id="ADVL01000526">
    <property type="protein sequence ID" value="EFH11067.1"/>
    <property type="molecule type" value="Genomic_DNA"/>
</dbReference>
<dbReference type="ESTHER" id="9prot-d5rnq2">
    <property type="family name" value="Homoserine_transacetylase"/>
</dbReference>